<protein>
    <recommendedName>
        <fullName evidence="3">Prophage CP4-57 regulatory protein (AlpA)</fullName>
    </recommendedName>
</protein>
<organism evidence="1 2">
    <name type="scientific">Flavimaricola marinus</name>
    <dbReference type="NCBI Taxonomy" id="1819565"/>
    <lineage>
        <taxon>Bacteria</taxon>
        <taxon>Pseudomonadati</taxon>
        <taxon>Pseudomonadota</taxon>
        <taxon>Alphaproteobacteria</taxon>
        <taxon>Rhodobacterales</taxon>
        <taxon>Paracoccaceae</taxon>
        <taxon>Flavimaricola</taxon>
    </lineage>
</organism>
<name>A0A238LC95_9RHOB</name>
<dbReference type="AlphaFoldDB" id="A0A238LC95"/>
<accession>A0A238LC95</accession>
<evidence type="ECO:0000313" key="2">
    <source>
        <dbReference type="Proteomes" id="UP000201613"/>
    </source>
</evidence>
<proteinExistence type="predicted"/>
<keyword evidence="2" id="KW-1185">Reference proteome</keyword>
<sequence length="87" mass="9931">MIVEIPQITPAFIAVSIHAHEVRRTTYILPRTVAILTNTSEAYWDALQASGKGPQLVHDHDYEWYVLAEVQEWLDANVCSDRGTRHD</sequence>
<gene>
    <name evidence="1" type="ORF">LOM8899_01374</name>
</gene>
<evidence type="ECO:0008006" key="3">
    <source>
        <dbReference type="Google" id="ProtNLM"/>
    </source>
</evidence>
<reference evidence="1 2" key="1">
    <citation type="submission" date="2017-05" db="EMBL/GenBank/DDBJ databases">
        <authorList>
            <person name="Song R."/>
            <person name="Chenine A.L."/>
            <person name="Ruprecht R.M."/>
        </authorList>
    </citation>
    <scope>NUCLEOTIDE SEQUENCE [LARGE SCALE GENOMIC DNA]</scope>
    <source>
        <strain evidence="1 2">CECT 8899</strain>
    </source>
</reference>
<dbReference type="RefSeq" id="WP_168770484.1">
    <property type="nucleotide sequence ID" value="NZ_FXZK01000001.1"/>
</dbReference>
<evidence type="ECO:0000313" key="1">
    <source>
        <dbReference type="EMBL" id="SMY07241.1"/>
    </source>
</evidence>
<dbReference type="Proteomes" id="UP000201613">
    <property type="component" value="Unassembled WGS sequence"/>
</dbReference>
<dbReference type="EMBL" id="FXZK01000001">
    <property type="protein sequence ID" value="SMY07241.1"/>
    <property type="molecule type" value="Genomic_DNA"/>
</dbReference>